<dbReference type="CDD" id="cd00761">
    <property type="entry name" value="Glyco_tranf_GTA_type"/>
    <property type="match status" value="1"/>
</dbReference>
<evidence type="ECO:0000259" key="1">
    <source>
        <dbReference type="Pfam" id="PF00535"/>
    </source>
</evidence>
<dbReference type="Proteomes" id="UP001596524">
    <property type="component" value="Unassembled WGS sequence"/>
</dbReference>
<dbReference type="Gene3D" id="3.90.550.10">
    <property type="entry name" value="Spore Coat Polysaccharide Biosynthesis Protein SpsA, Chain A"/>
    <property type="match status" value="1"/>
</dbReference>
<feature type="domain" description="Glycosyltransferase 2-like" evidence="1">
    <location>
        <begin position="11"/>
        <end position="136"/>
    </location>
</feature>
<accession>A0ABW2N3N7</accession>
<gene>
    <name evidence="2" type="ORF">ACFQO6_12560</name>
</gene>
<dbReference type="InterPro" id="IPR001173">
    <property type="entry name" value="Glyco_trans_2-like"/>
</dbReference>
<organism evidence="2 3">
    <name type="scientific">Nocardioides astragali</name>
    <dbReference type="NCBI Taxonomy" id="1776736"/>
    <lineage>
        <taxon>Bacteria</taxon>
        <taxon>Bacillati</taxon>
        <taxon>Actinomycetota</taxon>
        <taxon>Actinomycetes</taxon>
        <taxon>Propionibacteriales</taxon>
        <taxon>Nocardioidaceae</taxon>
        <taxon>Nocardioides</taxon>
    </lineage>
</organism>
<comment type="caution">
    <text evidence="2">The sequence shown here is derived from an EMBL/GenBank/DDBJ whole genome shotgun (WGS) entry which is preliminary data.</text>
</comment>
<evidence type="ECO:0000313" key="2">
    <source>
        <dbReference type="EMBL" id="MFC7361104.1"/>
    </source>
</evidence>
<dbReference type="PANTHER" id="PTHR43685">
    <property type="entry name" value="GLYCOSYLTRANSFERASE"/>
    <property type="match status" value="1"/>
</dbReference>
<dbReference type="InterPro" id="IPR050834">
    <property type="entry name" value="Glycosyltransf_2"/>
</dbReference>
<dbReference type="InterPro" id="IPR029044">
    <property type="entry name" value="Nucleotide-diphossugar_trans"/>
</dbReference>
<dbReference type="SUPFAM" id="SSF53448">
    <property type="entry name" value="Nucleotide-diphospho-sugar transferases"/>
    <property type="match status" value="1"/>
</dbReference>
<dbReference type="RefSeq" id="WP_255888381.1">
    <property type="nucleotide sequence ID" value="NZ_JAFMZM010000001.1"/>
</dbReference>
<name>A0ABW2N3N7_9ACTN</name>
<reference evidence="3" key="1">
    <citation type="journal article" date="2019" name="Int. J. Syst. Evol. Microbiol.">
        <title>The Global Catalogue of Microorganisms (GCM) 10K type strain sequencing project: providing services to taxonomists for standard genome sequencing and annotation.</title>
        <authorList>
            <consortium name="The Broad Institute Genomics Platform"/>
            <consortium name="The Broad Institute Genome Sequencing Center for Infectious Disease"/>
            <person name="Wu L."/>
            <person name="Ma J."/>
        </authorList>
    </citation>
    <scope>NUCLEOTIDE SEQUENCE [LARGE SCALE GENOMIC DNA]</scope>
    <source>
        <strain evidence="3">FCH27</strain>
    </source>
</reference>
<evidence type="ECO:0000313" key="3">
    <source>
        <dbReference type="Proteomes" id="UP001596524"/>
    </source>
</evidence>
<dbReference type="PANTHER" id="PTHR43685:SF2">
    <property type="entry name" value="GLYCOSYLTRANSFERASE 2-LIKE DOMAIN-CONTAINING PROTEIN"/>
    <property type="match status" value="1"/>
</dbReference>
<protein>
    <submittedName>
        <fullName evidence="2">Glycosyltransferase family 2 protein</fullName>
    </submittedName>
</protein>
<proteinExistence type="predicted"/>
<keyword evidence="3" id="KW-1185">Reference proteome</keyword>
<dbReference type="EMBL" id="JBHTCH010000014">
    <property type="protein sequence ID" value="MFC7361104.1"/>
    <property type="molecule type" value="Genomic_DNA"/>
</dbReference>
<dbReference type="Pfam" id="PF00535">
    <property type="entry name" value="Glycos_transf_2"/>
    <property type="match status" value="1"/>
</dbReference>
<sequence length="275" mass="30670">MTPTSPPGRVSIVIPCFNDGAYVGEAVESALAQTQPAVEIIVVDDGSTDATTRTVLEALQSDAVQVHRQGNRGLSAARNAGIALATGDYVLPLDSDDRISPDYVQLATAVLDARPRVGIVGGGIEFFGLTTGRARPTYDGIASMLFENRLYACSVTRRADWEAVGGYPEHVRFAEDWIYWLRILGLGRDVHILDETVWFYRQRPGQMTRDMGWRTATTAIVNAMRDQPDLYAAHMDVVTEYVDLKLSTLDTFRHRFGRLNDFASWAQTSLRRWRR</sequence>